<organism evidence="2 3">
    <name type="scientific">Parvibaculum sedimenti</name>
    <dbReference type="NCBI Taxonomy" id="2608632"/>
    <lineage>
        <taxon>Bacteria</taxon>
        <taxon>Pseudomonadati</taxon>
        <taxon>Pseudomonadota</taxon>
        <taxon>Alphaproteobacteria</taxon>
        <taxon>Hyphomicrobiales</taxon>
        <taxon>Parvibaculaceae</taxon>
        <taxon>Parvibaculum</taxon>
    </lineage>
</organism>
<comment type="caution">
    <text evidence="2">The sequence shown here is derived from an EMBL/GenBank/DDBJ whole genome shotgun (WGS) entry which is preliminary data.</text>
</comment>
<dbReference type="InterPro" id="IPR029063">
    <property type="entry name" value="SAM-dependent_MTases_sf"/>
</dbReference>
<keyword evidence="2" id="KW-0489">Methyltransferase</keyword>
<dbReference type="SUPFAM" id="SSF53335">
    <property type="entry name" value="S-adenosyl-L-methionine-dependent methyltransferases"/>
    <property type="match status" value="1"/>
</dbReference>
<dbReference type="GO" id="GO:0008168">
    <property type="term" value="F:methyltransferase activity"/>
    <property type="evidence" value="ECO:0007669"/>
    <property type="project" value="UniProtKB-KW"/>
</dbReference>
<dbReference type="Proteomes" id="UP000468901">
    <property type="component" value="Unassembled WGS sequence"/>
</dbReference>
<dbReference type="GO" id="GO:0032259">
    <property type="term" value="P:methylation"/>
    <property type="evidence" value="ECO:0007669"/>
    <property type="project" value="UniProtKB-KW"/>
</dbReference>
<evidence type="ECO:0000313" key="2">
    <source>
        <dbReference type="EMBL" id="KAB7738544.1"/>
    </source>
</evidence>
<proteinExistence type="predicted"/>
<name>A0A6N6VF97_9HYPH</name>
<dbReference type="Gene3D" id="3.40.50.150">
    <property type="entry name" value="Vaccinia Virus protein VP39"/>
    <property type="match status" value="1"/>
</dbReference>
<feature type="compositionally biased region" description="Basic and acidic residues" evidence="1">
    <location>
        <begin position="58"/>
        <end position="68"/>
    </location>
</feature>
<dbReference type="EMBL" id="WESC01000020">
    <property type="protein sequence ID" value="KAB7738544.1"/>
    <property type="molecule type" value="Genomic_DNA"/>
</dbReference>
<accession>A0A6N6VF97</accession>
<dbReference type="RefSeq" id="WP_152217520.1">
    <property type="nucleotide sequence ID" value="NZ_JBAQYD010000220.1"/>
</dbReference>
<gene>
    <name evidence="2" type="ORF">F2P47_16660</name>
</gene>
<evidence type="ECO:0000256" key="1">
    <source>
        <dbReference type="SAM" id="MobiDB-lite"/>
    </source>
</evidence>
<keyword evidence="3" id="KW-1185">Reference proteome</keyword>
<evidence type="ECO:0000313" key="3">
    <source>
        <dbReference type="Proteomes" id="UP000468901"/>
    </source>
</evidence>
<sequence length="427" mass="46344">MGAETGINLATVGTAELKAMSVPVFRASLEQMSGEAIARFRKMRKLSNDHRQTLEKYLIEHPEKRPSGDDEPAPLPKKSGKAAKSAQPSSKHMKAAATGPSRLSIFKLRLRAWWEGVNVGDLPRLDAARASGKKPEKIEPALSPAPVAAPMAAPVSAPPPLSPIEERIDIIQSIWGEGFSLPGGDGFFPGLLRNISLPAGSPCLDVAPGLGGSMRAVAKALNLTIEGLEGEPIFAVAGGMISDRLGMLAQTPIRSGNPETETLGDKCYGAIFAREALFSFRDRRKFLASAMRALVDGGALLITDFILSDRAKCEVVDAWRAAEPRKPTPCTLEEYSELLAHLRFEVKSTDDLTAEYVALIQAGWKKLHAHLKNAKIQPEKAAMLMEEADLWMARCRALESGRLKLIFIHARMHHGPKRALNDPMTID</sequence>
<protein>
    <submittedName>
        <fullName evidence="2">Methyltransferase domain-containing protein</fullName>
    </submittedName>
</protein>
<keyword evidence="2" id="KW-0808">Transferase</keyword>
<dbReference type="AlphaFoldDB" id="A0A6N6VF97"/>
<feature type="region of interest" description="Disordered" evidence="1">
    <location>
        <begin position="58"/>
        <end position="96"/>
    </location>
</feature>
<reference evidence="2 3" key="1">
    <citation type="submission" date="2019-09" db="EMBL/GenBank/DDBJ databases">
        <title>Parvibaculum sedimenti sp. nov., isolated from sediment.</title>
        <authorList>
            <person name="Wang Y."/>
        </authorList>
    </citation>
    <scope>NUCLEOTIDE SEQUENCE [LARGE SCALE GENOMIC DNA]</scope>
    <source>
        <strain evidence="2 3">HXT-9</strain>
    </source>
</reference>